<evidence type="ECO:0000256" key="1">
    <source>
        <dbReference type="ARBA" id="ARBA00004173"/>
    </source>
</evidence>
<organism evidence="7 8">
    <name type="scientific">Trichoderma citrinoviride</name>
    <dbReference type="NCBI Taxonomy" id="58853"/>
    <lineage>
        <taxon>Eukaryota</taxon>
        <taxon>Fungi</taxon>
        <taxon>Dikarya</taxon>
        <taxon>Ascomycota</taxon>
        <taxon>Pezizomycotina</taxon>
        <taxon>Sordariomycetes</taxon>
        <taxon>Hypocreomycetidae</taxon>
        <taxon>Hypocreales</taxon>
        <taxon>Hypocreaceae</taxon>
        <taxon>Trichoderma</taxon>
    </lineage>
</organism>
<evidence type="ECO:0000256" key="3">
    <source>
        <dbReference type="ARBA" id="ARBA00004370"/>
    </source>
</evidence>
<proteinExistence type="predicted"/>
<evidence type="ECO:0000313" key="8">
    <source>
        <dbReference type="Proteomes" id="UP000241546"/>
    </source>
</evidence>
<dbReference type="OrthoDB" id="1658288at2759"/>
<dbReference type="Proteomes" id="UP000241546">
    <property type="component" value="Unassembled WGS sequence"/>
</dbReference>
<evidence type="ECO:0008006" key="9">
    <source>
        <dbReference type="Google" id="ProtNLM"/>
    </source>
</evidence>
<evidence type="ECO:0000313" key="7">
    <source>
        <dbReference type="EMBL" id="PTB70292.1"/>
    </source>
</evidence>
<dbReference type="GeneID" id="36597408"/>
<dbReference type="RefSeq" id="XP_024753612.1">
    <property type="nucleotide sequence ID" value="XM_024889289.1"/>
</dbReference>
<dbReference type="GO" id="GO:0005739">
    <property type="term" value="C:mitochondrion"/>
    <property type="evidence" value="ECO:0007669"/>
    <property type="project" value="UniProtKB-SubCell"/>
</dbReference>
<evidence type="ECO:0000256" key="2">
    <source>
        <dbReference type="ARBA" id="ARBA00004240"/>
    </source>
</evidence>
<dbReference type="GO" id="GO:0016020">
    <property type="term" value="C:membrane"/>
    <property type="evidence" value="ECO:0007669"/>
    <property type="project" value="UniProtKB-SubCell"/>
</dbReference>
<keyword evidence="6" id="KW-0472">Membrane</keyword>
<comment type="subcellular location">
    <subcellularLocation>
        <location evidence="2">Endoplasmic reticulum</location>
    </subcellularLocation>
    <subcellularLocation>
        <location evidence="3">Membrane</location>
    </subcellularLocation>
    <subcellularLocation>
        <location evidence="1">Mitochondrion</location>
    </subcellularLocation>
</comment>
<evidence type="ECO:0000256" key="4">
    <source>
        <dbReference type="ARBA" id="ARBA00022824"/>
    </source>
</evidence>
<dbReference type="PANTHER" id="PTHR48182:SF2">
    <property type="entry name" value="PROTEIN SERAC1"/>
    <property type="match status" value="1"/>
</dbReference>
<accession>A0A2T4BLV1</accession>
<sequence length="383" mass="42615">MVERDTFRVQGVPLDWSVTRLRACLEEHDPSSSPAIRSFALEDGRRSYTATVVFKTRPLVTQGPKPWDISLSESGENHSSETDCITIDDDLLGMTTLYMPSADNHKVDIIALGNMSGCPLDSFEDEASNHVWLRDALPAQLLNKTSRRPMARVMTYGFESLLNRKCGPATFQAIGNAFLKSLMTLRSPSVATPTILIGHGVGGLIITQALVNLSISERESDQTLLDGIRAVFFFAVPNNSRGIASLCCSEAEDGSRQQLEDSLSQDESEILRQMLMKVFTLRHETRIFSFYETLESAIAQKVRHRDSPLHEPDTDSHKDGSVQKGVVLSRASAIHRHPWAGDDLLECAIPRTHADIAKFEPHDPEYDAVRNTLLRLVRQITSD</sequence>
<dbReference type="InterPro" id="IPR052374">
    <property type="entry name" value="SERAC1"/>
</dbReference>
<dbReference type="AlphaFoldDB" id="A0A2T4BLV1"/>
<evidence type="ECO:0000256" key="6">
    <source>
        <dbReference type="ARBA" id="ARBA00023136"/>
    </source>
</evidence>
<dbReference type="PANTHER" id="PTHR48182">
    <property type="entry name" value="PROTEIN SERAC1"/>
    <property type="match status" value="1"/>
</dbReference>
<keyword evidence="5" id="KW-0496">Mitochondrion</keyword>
<keyword evidence="4" id="KW-0256">Endoplasmic reticulum</keyword>
<gene>
    <name evidence="7" type="ORF">BBK36DRAFT_1107742</name>
</gene>
<reference evidence="8" key="1">
    <citation type="submission" date="2016-07" db="EMBL/GenBank/DDBJ databases">
        <title>Multiple horizontal gene transfer events from other fungi enriched the ability of initially mycotrophic Trichoderma (Ascomycota) to feed on dead plant biomass.</title>
        <authorList>
            <consortium name="DOE Joint Genome Institute"/>
            <person name="Atanasova L."/>
            <person name="Chenthamara K."/>
            <person name="Zhang J."/>
            <person name="Grujic M."/>
            <person name="Henrissat B."/>
            <person name="Kuo A."/>
            <person name="Aerts A."/>
            <person name="Salamov A."/>
            <person name="Lipzen A."/>
            <person name="Labutti K."/>
            <person name="Barry K."/>
            <person name="Miao Y."/>
            <person name="Rahimi M.J."/>
            <person name="Shen Q."/>
            <person name="Grigoriev I.V."/>
            <person name="Kubicek C.P."/>
            <person name="Druzhinina I.S."/>
        </authorList>
    </citation>
    <scope>NUCLEOTIDE SEQUENCE [LARGE SCALE GENOMIC DNA]</scope>
    <source>
        <strain evidence="8">TUCIM 6016</strain>
    </source>
</reference>
<protein>
    <recommendedName>
        <fullName evidence="9">DUF676 domain-containing protein</fullName>
    </recommendedName>
</protein>
<name>A0A2T4BLV1_9HYPO</name>
<dbReference type="EMBL" id="KZ680207">
    <property type="protein sequence ID" value="PTB70292.1"/>
    <property type="molecule type" value="Genomic_DNA"/>
</dbReference>
<evidence type="ECO:0000256" key="5">
    <source>
        <dbReference type="ARBA" id="ARBA00023128"/>
    </source>
</evidence>
<keyword evidence="8" id="KW-1185">Reference proteome</keyword>
<dbReference type="GO" id="GO:0005783">
    <property type="term" value="C:endoplasmic reticulum"/>
    <property type="evidence" value="ECO:0007669"/>
    <property type="project" value="UniProtKB-SubCell"/>
</dbReference>